<feature type="signal peptide" evidence="1">
    <location>
        <begin position="1"/>
        <end position="21"/>
    </location>
</feature>
<name>Q565D0_CAEEL</name>
<dbReference type="UCSC" id="F26C11.4">
    <property type="organism name" value="c. elegans"/>
</dbReference>
<feature type="chain" id="PRO_5004250814" evidence="1">
    <location>
        <begin position="22"/>
        <end position="126"/>
    </location>
</feature>
<dbReference type="RefSeq" id="NP_001022115.1">
    <property type="nucleotide sequence ID" value="NM_001026944.1"/>
</dbReference>
<dbReference type="PaxDb" id="6239-F26C11.4"/>
<dbReference type="KEGG" id="cel:CELE_F26C11.4"/>
<dbReference type="EMBL" id="BX284602">
    <property type="protein sequence ID" value="CAI79221.1"/>
    <property type="molecule type" value="Genomic_DNA"/>
</dbReference>
<dbReference type="Proteomes" id="UP000001940">
    <property type="component" value="Chromosome II"/>
</dbReference>
<dbReference type="AGR" id="WB:WBGene00044159"/>
<proteinExistence type="predicted"/>
<sequence length="126" mass="13940">MFHQILSSVVLFSSLVFMTNGQSCCGYPVDAINVSVMNVTAAAFQCSEPISIMCQVTSFAFTATGIAGFDGNGGHKFDIIEENEFQIDGALICNTNSEQWHLEKFSKEYKMFRCAYKLPNGTWITP</sequence>
<protein>
    <submittedName>
        <fullName evidence="2">C6 domain-containing protein</fullName>
    </submittedName>
</protein>
<dbReference type="eggNOG" id="ENOG502RARV">
    <property type="taxonomic scope" value="Eukaryota"/>
</dbReference>
<dbReference type="GeneID" id="3564926"/>
<dbReference type="FunCoup" id="Q565D0">
    <property type="interactions" value="811"/>
</dbReference>
<dbReference type="Bgee" id="WBGene00044159">
    <property type="expression patterns" value="Expressed in adult organism and 2 other cell types or tissues"/>
</dbReference>
<evidence type="ECO:0000313" key="2">
    <source>
        <dbReference type="EMBL" id="CAI79221.1"/>
    </source>
</evidence>
<dbReference type="WormBase" id="F26C11.4">
    <property type="protein sequence ID" value="CE38331"/>
    <property type="gene ID" value="WBGene00044159"/>
</dbReference>
<dbReference type="InParanoid" id="Q565D0"/>
<accession>Q565D0</accession>
<gene>
    <name evidence="2" type="ORF">CELE_F26C11.4</name>
    <name evidence="2 4" type="ORF">F26C11.4</name>
</gene>
<dbReference type="OMA" id="IDGALIC"/>
<evidence type="ECO:0000256" key="1">
    <source>
        <dbReference type="SAM" id="SignalP"/>
    </source>
</evidence>
<evidence type="ECO:0000313" key="3">
    <source>
        <dbReference type="Proteomes" id="UP000001940"/>
    </source>
</evidence>
<evidence type="ECO:0000313" key="4">
    <source>
        <dbReference type="WormBase" id="F26C11.4"/>
    </source>
</evidence>
<dbReference type="HOGENOM" id="CLU_137547_1_0_1"/>
<organism evidence="2 3">
    <name type="scientific">Caenorhabditis elegans</name>
    <dbReference type="NCBI Taxonomy" id="6239"/>
    <lineage>
        <taxon>Eukaryota</taxon>
        <taxon>Metazoa</taxon>
        <taxon>Ecdysozoa</taxon>
        <taxon>Nematoda</taxon>
        <taxon>Chromadorea</taxon>
        <taxon>Rhabditida</taxon>
        <taxon>Rhabditina</taxon>
        <taxon>Rhabditomorpha</taxon>
        <taxon>Rhabditoidea</taxon>
        <taxon>Rhabditidae</taxon>
        <taxon>Peloderinae</taxon>
        <taxon>Caenorhabditis</taxon>
    </lineage>
</organism>
<dbReference type="AlphaFoldDB" id="Q565D0"/>
<reference evidence="2 3" key="1">
    <citation type="journal article" date="1998" name="Science">
        <title>Genome sequence of the nematode C. elegans: a platform for investigating biology.</title>
        <authorList>
            <consortium name="The C. elegans sequencing consortium"/>
            <person name="Sulson J.E."/>
            <person name="Waterston R."/>
        </authorList>
    </citation>
    <scope>NUCLEOTIDE SEQUENCE [LARGE SCALE GENOMIC DNA]</scope>
    <source>
        <strain evidence="2 3">Bristol N2</strain>
    </source>
</reference>
<keyword evidence="3" id="KW-1185">Reference proteome</keyword>
<dbReference type="PhylomeDB" id="Q565D0"/>
<dbReference type="CTD" id="3564926"/>
<keyword evidence="1" id="KW-0732">Signal</keyword>